<organism evidence="2 3">
    <name type="scientific">Bifidobacterium aerophilum</name>
    <dbReference type="NCBI Taxonomy" id="1798155"/>
    <lineage>
        <taxon>Bacteria</taxon>
        <taxon>Bacillati</taxon>
        <taxon>Actinomycetota</taxon>
        <taxon>Actinomycetes</taxon>
        <taxon>Bifidobacteriales</taxon>
        <taxon>Bifidobacteriaceae</taxon>
        <taxon>Bifidobacterium</taxon>
    </lineage>
</organism>
<dbReference type="RefSeq" id="WP_163229106.1">
    <property type="nucleotide sequence ID" value="NZ_WHZW01000002.1"/>
</dbReference>
<dbReference type="AlphaFoldDB" id="A0A6N9Z2B9"/>
<dbReference type="Pfam" id="PF07819">
    <property type="entry name" value="PGAP1"/>
    <property type="match status" value="1"/>
</dbReference>
<dbReference type="InterPro" id="IPR029058">
    <property type="entry name" value="AB_hydrolase_fold"/>
</dbReference>
<sequence>MGWQVTATIHGGTRMSAAAREEYLRVARCLHDAAADWRAASNAWSATVLRLAQQRFSVPLCATLASGRTDSGTAGHETLPYDRLIARCSDQARTCQSVGDELDRMAALLIRAHSLYDEAESWATRLVNELVQAVTTLYPTYTAAGAAALAVGGMAGGSLAEGRFNPIWGLTSTAGAHEGLMGGVATLVGGIDPVTALTGTDEVKRAAELVSGFSRTANDLAQGDVLDVHEVTTDVEVVGASSSVAQSLEHLRRLAEERLGKVDLGSGLSYATIAIQKYRRPDGTVGWLVTIPGTDGQPDSPFGWPQNVELMSDDPERRMHADSARMVAEAMRQAGIGADEPVALIGHSQGGIVAAAIAADMADRYTIEHVVTAGSPIANHPIPSKTWVTSIEMHDELVAALDGAANPTGEHWLTVRGYATATGVSRPGSVGEDGSCVPGDASSAWSRGYEGTEVKDAPDGKEITHWLKYHQAAYRNASDLGSPALGAHERHFRQVIDGELEETRYYQGRMGRCD</sequence>
<feature type="domain" description="GPI inositol-deacylase PGAP1-like alpha/beta" evidence="1">
    <location>
        <begin position="337"/>
        <end position="387"/>
    </location>
</feature>
<evidence type="ECO:0000313" key="2">
    <source>
        <dbReference type="EMBL" id="NEG88621.1"/>
    </source>
</evidence>
<gene>
    <name evidence="2" type="ORF">GFD25_01095</name>
</gene>
<comment type="caution">
    <text evidence="2">The sequence shown here is derived from an EMBL/GenBank/DDBJ whole genome shotgun (WGS) entry which is preliminary data.</text>
</comment>
<reference evidence="2 3" key="1">
    <citation type="submission" date="2019-10" db="EMBL/GenBank/DDBJ databases">
        <title>Bifidobacterium from non-human primates.</title>
        <authorList>
            <person name="Modesto M."/>
        </authorList>
    </citation>
    <scope>NUCLEOTIDE SEQUENCE [LARGE SCALE GENOMIC DNA]</scope>
    <source>
        <strain evidence="2 3">TRE17</strain>
    </source>
</reference>
<keyword evidence="2" id="KW-0378">Hydrolase</keyword>
<protein>
    <submittedName>
        <fullName evidence="2">Alpha/beta hydrolase</fullName>
    </submittedName>
</protein>
<dbReference type="SUPFAM" id="SSF53474">
    <property type="entry name" value="alpha/beta-Hydrolases"/>
    <property type="match status" value="1"/>
</dbReference>
<keyword evidence="3" id="KW-1185">Reference proteome</keyword>
<proteinExistence type="predicted"/>
<accession>A0A6N9Z2B9</accession>
<dbReference type="InterPro" id="IPR012908">
    <property type="entry name" value="PGAP1-ab_dom-like"/>
</dbReference>
<evidence type="ECO:0000259" key="1">
    <source>
        <dbReference type="Pfam" id="PF07819"/>
    </source>
</evidence>
<name>A0A6N9Z2B9_9BIFI</name>
<dbReference type="GO" id="GO:0016788">
    <property type="term" value="F:hydrolase activity, acting on ester bonds"/>
    <property type="evidence" value="ECO:0007669"/>
    <property type="project" value="InterPro"/>
</dbReference>
<dbReference type="Gene3D" id="3.40.50.1820">
    <property type="entry name" value="alpha/beta hydrolase"/>
    <property type="match status" value="1"/>
</dbReference>
<dbReference type="EMBL" id="WHZW01000002">
    <property type="protein sequence ID" value="NEG88621.1"/>
    <property type="molecule type" value="Genomic_DNA"/>
</dbReference>
<dbReference type="Proteomes" id="UP000469194">
    <property type="component" value="Unassembled WGS sequence"/>
</dbReference>
<evidence type="ECO:0000313" key="3">
    <source>
        <dbReference type="Proteomes" id="UP000469194"/>
    </source>
</evidence>